<dbReference type="SUPFAM" id="SSF52833">
    <property type="entry name" value="Thioredoxin-like"/>
    <property type="match status" value="1"/>
</dbReference>
<dbReference type="PANTHER" id="PTHR33875:SF2">
    <property type="entry name" value="ACR183CP"/>
    <property type="match status" value="1"/>
</dbReference>
<dbReference type="Proteomes" id="UP000076863">
    <property type="component" value="Unassembled WGS sequence"/>
</dbReference>
<reference evidence="1 2" key="1">
    <citation type="journal article" date="2016" name="Genome Biol. Evol.">
        <title>Divergent and convergent evolution of fungal pathogenicity.</title>
        <authorList>
            <person name="Shang Y."/>
            <person name="Xiao G."/>
            <person name="Zheng P."/>
            <person name="Cen K."/>
            <person name="Zhan S."/>
            <person name="Wang C."/>
        </authorList>
    </citation>
    <scope>NUCLEOTIDE SEQUENCE [LARGE SCALE GENOMIC DNA]</scope>
    <source>
        <strain evidence="1 2">RCEF 3172</strain>
    </source>
</reference>
<organism evidence="1 2">
    <name type="scientific">Beauveria brongniartii RCEF 3172</name>
    <dbReference type="NCBI Taxonomy" id="1081107"/>
    <lineage>
        <taxon>Eukaryota</taxon>
        <taxon>Fungi</taxon>
        <taxon>Dikarya</taxon>
        <taxon>Ascomycota</taxon>
        <taxon>Pezizomycotina</taxon>
        <taxon>Sordariomycetes</taxon>
        <taxon>Hypocreomycetidae</taxon>
        <taxon>Hypocreales</taxon>
        <taxon>Cordycipitaceae</taxon>
        <taxon>Beauveria</taxon>
        <taxon>Beauveria brongniartii</taxon>
    </lineage>
</organism>
<dbReference type="InterPro" id="IPR036249">
    <property type="entry name" value="Thioredoxin-like_sf"/>
</dbReference>
<dbReference type="OrthoDB" id="37297at2759"/>
<evidence type="ECO:0000313" key="1">
    <source>
        <dbReference type="EMBL" id="OAA35022.1"/>
    </source>
</evidence>
<dbReference type="AlphaFoldDB" id="A0A166WRK3"/>
<gene>
    <name evidence="1" type="ORF">BBO_08967</name>
</gene>
<accession>A0A166WRK3</accession>
<evidence type="ECO:0000313" key="2">
    <source>
        <dbReference type="Proteomes" id="UP000076863"/>
    </source>
</evidence>
<dbReference type="PANTHER" id="PTHR33875">
    <property type="entry name" value="OS09G0542200 PROTEIN"/>
    <property type="match status" value="1"/>
</dbReference>
<comment type="caution">
    <text evidence="1">The sequence shown here is derived from an EMBL/GenBank/DDBJ whole genome shotgun (WGS) entry which is preliminary data.</text>
</comment>
<dbReference type="EMBL" id="AZHA01000046">
    <property type="protein sequence ID" value="OAA35022.1"/>
    <property type="molecule type" value="Genomic_DNA"/>
</dbReference>
<keyword evidence="2" id="KW-1185">Reference proteome</keyword>
<protein>
    <submittedName>
        <fullName evidence="1">Thioredoxin-like protein</fullName>
    </submittedName>
</protein>
<proteinExistence type="predicted"/>
<sequence length="222" mass="24332">MALPPKFAGHKLLFAPPSSSSSSSFSPSSVPPATHTLELYLDYCCPFSGKLFRALRTVVTPLVQANPAWAANLAVVFRQQVQPWHPSSTLLHEAALAVLRLDPAKFWDFSAALFDAQKSFFDVNVVNETRNATYKRLAAIAGGVGVDEHKVYELLAIPEKAESEDRLNVGNGVTNDLKLVTKMNRLIGVHVTPTGVFDGVVQDIGSSWGQNEWKEWLTKNVV</sequence>
<dbReference type="Gene3D" id="3.40.30.10">
    <property type="entry name" value="Glutaredoxin"/>
    <property type="match status" value="1"/>
</dbReference>
<name>A0A166WRK3_9HYPO</name>